<dbReference type="EMBL" id="ASGP02000002">
    <property type="protein sequence ID" value="KAH9520897.1"/>
    <property type="molecule type" value="Genomic_DNA"/>
</dbReference>
<protein>
    <submittedName>
        <fullName evidence="1">Uncharacterized protein</fullName>
    </submittedName>
</protein>
<proteinExistence type="predicted"/>
<dbReference type="AlphaFoldDB" id="A0A922I1R3"/>
<keyword evidence="2" id="KW-1185">Reference proteome</keyword>
<name>A0A922I1R3_DERFA</name>
<organism evidence="1 2">
    <name type="scientific">Dermatophagoides farinae</name>
    <name type="common">American house dust mite</name>
    <dbReference type="NCBI Taxonomy" id="6954"/>
    <lineage>
        <taxon>Eukaryota</taxon>
        <taxon>Metazoa</taxon>
        <taxon>Ecdysozoa</taxon>
        <taxon>Arthropoda</taxon>
        <taxon>Chelicerata</taxon>
        <taxon>Arachnida</taxon>
        <taxon>Acari</taxon>
        <taxon>Acariformes</taxon>
        <taxon>Sarcoptiformes</taxon>
        <taxon>Astigmata</taxon>
        <taxon>Psoroptidia</taxon>
        <taxon>Analgoidea</taxon>
        <taxon>Pyroglyphidae</taxon>
        <taxon>Dermatophagoidinae</taxon>
        <taxon>Dermatophagoides</taxon>
    </lineage>
</organism>
<reference evidence="1" key="1">
    <citation type="submission" date="2013-05" db="EMBL/GenBank/DDBJ databases">
        <authorList>
            <person name="Yim A.K.Y."/>
            <person name="Chan T.F."/>
            <person name="Ji K.M."/>
            <person name="Liu X.Y."/>
            <person name="Zhou J.W."/>
            <person name="Li R.Q."/>
            <person name="Yang K.Y."/>
            <person name="Li J."/>
            <person name="Li M."/>
            <person name="Law P.T.W."/>
            <person name="Wu Y.L."/>
            <person name="Cai Z.L."/>
            <person name="Qin H."/>
            <person name="Bao Y."/>
            <person name="Leung R.K.K."/>
            <person name="Ng P.K.S."/>
            <person name="Zou J."/>
            <person name="Zhong X.J."/>
            <person name="Ran P.X."/>
            <person name="Zhong N.S."/>
            <person name="Liu Z.G."/>
            <person name="Tsui S.K.W."/>
        </authorList>
    </citation>
    <scope>NUCLEOTIDE SEQUENCE</scope>
    <source>
        <strain evidence="1">Derf</strain>
        <tissue evidence="1">Whole organism</tissue>
    </source>
</reference>
<evidence type="ECO:0000313" key="2">
    <source>
        <dbReference type="Proteomes" id="UP000790347"/>
    </source>
</evidence>
<reference evidence="1" key="2">
    <citation type="journal article" date="2022" name="Res Sq">
        <title>Comparative Genomics Reveals Insights into the Divergent Evolution of Astigmatic Mites and Household Pest Adaptations.</title>
        <authorList>
            <person name="Xiong Q."/>
            <person name="Wan A.T.-Y."/>
            <person name="Liu X.-Y."/>
            <person name="Fung C.S.-H."/>
            <person name="Xiao X."/>
            <person name="Malainual N."/>
            <person name="Hou J."/>
            <person name="Wang L."/>
            <person name="Wang M."/>
            <person name="Yang K."/>
            <person name="Cui Y."/>
            <person name="Leung E."/>
            <person name="Nong W."/>
            <person name="Shin S.-K."/>
            <person name="Au S."/>
            <person name="Jeong K.Y."/>
            <person name="Chew F.T."/>
            <person name="Hui J."/>
            <person name="Leung T.F."/>
            <person name="Tungtrongchitr A."/>
            <person name="Zhong N."/>
            <person name="Liu Z."/>
            <person name="Tsui S."/>
        </authorList>
    </citation>
    <scope>NUCLEOTIDE SEQUENCE</scope>
    <source>
        <strain evidence="1">Derf</strain>
        <tissue evidence="1">Whole organism</tissue>
    </source>
</reference>
<evidence type="ECO:0000313" key="1">
    <source>
        <dbReference type="EMBL" id="KAH9520897.1"/>
    </source>
</evidence>
<accession>A0A922I1R3</accession>
<dbReference type="Proteomes" id="UP000790347">
    <property type="component" value="Unassembled WGS sequence"/>
</dbReference>
<sequence length="60" mass="7179">MNDKTSTEQRESHTYMNYEKKTIVSDKPAKRYVNFKNSNLFKFEISAVEMKFTFAQTIDF</sequence>
<gene>
    <name evidence="1" type="ORF">DERF_004578</name>
</gene>
<comment type="caution">
    <text evidence="1">The sequence shown here is derived from an EMBL/GenBank/DDBJ whole genome shotgun (WGS) entry which is preliminary data.</text>
</comment>